<proteinExistence type="predicted"/>
<sequence length="300" mass="32442">MDDETIEGVAEAIEDTQIDEYDQEVLSDQAEEPSMPEDDEPAEASEYEAEDAVEDEQGIEEQYSGSEDAAQHPMEPDDAGVDELDEEVPVEEAEEHDGDGDGGYSDHADESGEMDENLMESEGSVAEEVPEVESEKESDEGSVEHGSEPDDEAEEEEEEQAEEEEEEQDIPDEAPPDLDGREPSEEPAEEPQDAPGLLDESDTEPPTAAQPVASLDLPDHGPDADEEPTDSLGSLARIPTANPLLVRELHQDTTQFQGKVGSVVDLIQAQGRGGAVSGLDWGQFPDTYEAMAAQLQAIFT</sequence>
<feature type="compositionally biased region" description="Acidic residues" evidence="1">
    <location>
        <begin position="1"/>
        <end position="59"/>
    </location>
</feature>
<gene>
    <name evidence="2" type="ORF">J8273_0170</name>
</gene>
<dbReference type="EMBL" id="JAHDYR010000012">
    <property type="protein sequence ID" value="KAG9394962.1"/>
    <property type="molecule type" value="Genomic_DNA"/>
</dbReference>
<reference evidence="2" key="1">
    <citation type="submission" date="2021-05" db="EMBL/GenBank/DDBJ databases">
        <title>A free-living protist that lacks canonical eukaryotic 1 DNA replication and segregation systems.</title>
        <authorList>
            <person name="Salas-Leiva D.E."/>
            <person name="Tromer E.C."/>
            <person name="Curtis B.A."/>
            <person name="Jerlstrom-Hultqvist J."/>
            <person name="Kolisko M."/>
            <person name="Yi Z."/>
            <person name="Salas-Leiva J.S."/>
            <person name="Gallot-Lavallee L."/>
            <person name="Kops G.J.P.L."/>
            <person name="Archibald J.M."/>
            <person name="Simpson A.G.B."/>
            <person name="Roger A.J."/>
        </authorList>
    </citation>
    <scope>NUCLEOTIDE SEQUENCE</scope>
    <source>
        <strain evidence="2">BICM</strain>
    </source>
</reference>
<dbReference type="AlphaFoldDB" id="A0A8J6BD39"/>
<dbReference type="Proteomes" id="UP000717585">
    <property type="component" value="Unassembled WGS sequence"/>
</dbReference>
<evidence type="ECO:0000313" key="2">
    <source>
        <dbReference type="EMBL" id="KAG9394962.1"/>
    </source>
</evidence>
<feature type="compositionally biased region" description="Acidic residues" evidence="1">
    <location>
        <begin position="76"/>
        <end position="100"/>
    </location>
</feature>
<protein>
    <submittedName>
        <fullName evidence="2">Uncharacterized protein</fullName>
    </submittedName>
</protein>
<feature type="compositionally biased region" description="Acidic residues" evidence="1">
    <location>
        <begin position="128"/>
        <end position="141"/>
    </location>
</feature>
<name>A0A8J6BD39_9EUKA</name>
<evidence type="ECO:0000313" key="3">
    <source>
        <dbReference type="Proteomes" id="UP000717585"/>
    </source>
</evidence>
<accession>A0A8J6BD39</accession>
<organism evidence="2 3">
    <name type="scientific">Carpediemonas membranifera</name>
    <dbReference type="NCBI Taxonomy" id="201153"/>
    <lineage>
        <taxon>Eukaryota</taxon>
        <taxon>Metamonada</taxon>
        <taxon>Carpediemonas-like organisms</taxon>
        <taxon>Carpediemonas</taxon>
    </lineage>
</organism>
<feature type="region of interest" description="Disordered" evidence="1">
    <location>
        <begin position="1"/>
        <end position="236"/>
    </location>
</feature>
<feature type="compositionally biased region" description="Acidic residues" evidence="1">
    <location>
        <begin position="149"/>
        <end position="176"/>
    </location>
</feature>
<keyword evidence="3" id="KW-1185">Reference proteome</keyword>
<comment type="caution">
    <text evidence="2">The sequence shown here is derived from an EMBL/GenBank/DDBJ whole genome shotgun (WGS) entry which is preliminary data.</text>
</comment>
<evidence type="ECO:0000256" key="1">
    <source>
        <dbReference type="SAM" id="MobiDB-lite"/>
    </source>
</evidence>